<feature type="coiled-coil region" evidence="1">
    <location>
        <begin position="361"/>
        <end position="388"/>
    </location>
</feature>
<comment type="caution">
    <text evidence="3">The sequence shown here is derived from an EMBL/GenBank/DDBJ whole genome shotgun (WGS) entry which is preliminary data.</text>
</comment>
<dbReference type="PATRIC" id="fig|1392.242.peg.4625"/>
<dbReference type="AlphaFoldDB" id="A0A0J1HK03"/>
<proteinExistence type="predicted"/>
<accession>A0A0J1HK03</accession>
<evidence type="ECO:0000256" key="2">
    <source>
        <dbReference type="SAM" id="MobiDB-lite"/>
    </source>
</evidence>
<keyword evidence="1" id="KW-0175">Coiled coil</keyword>
<feature type="compositionally biased region" description="Acidic residues" evidence="2">
    <location>
        <begin position="46"/>
        <end position="59"/>
    </location>
</feature>
<name>A0A0J1HK03_BACAN</name>
<dbReference type="EMBL" id="LDPG01000039">
    <property type="protein sequence ID" value="KLV14088.1"/>
    <property type="molecule type" value="Genomic_DNA"/>
</dbReference>
<feature type="region of interest" description="Disordered" evidence="2">
    <location>
        <begin position="42"/>
        <end position="67"/>
    </location>
</feature>
<dbReference type="Proteomes" id="UP000035904">
    <property type="component" value="Unassembled WGS sequence"/>
</dbReference>
<evidence type="ECO:0000256" key="1">
    <source>
        <dbReference type="SAM" id="Coils"/>
    </source>
</evidence>
<sequence length="454" mass="54112">MKLEEIKDIPRLQIKKVKVTDPEYLKQLVFPKDFVAPIGAYKEPSVEEEEPEQEEEEEVAEKKKKRKKKKKDSLVDSEKFDEQLRTGEISFYHYLPKISETVEGYGMKFISVDVTYKGGGLYHIVVETGFKLPMSKDNRVLVNNTDFPVHKEEIFLAHKEDEEEIDEVDENGEKKKIMVKRYRRVPKKTFEDLLSQLIELKIQPEIATMLLNYKKFFKEVFLQAATFHSKIQGYTNWDKAKSFFKYTNTVYNGTKEMEEVYDFHYAVGALDEISHIKIKKQIAAVQKHAKELIHLLNYKNYSHLFALTLDKHPNDTDILNKYNETKHLVIDMIDDKCWFNTYTGEFFHNAQSFYWEYIPTKQFYSKEIKEMQQQVTALEQILETFVDRKGEIPKDGILYVKMHSETKMEELIKTYNKKFQELKHHYEGQTFEEWERFTYLFEEKPMELGENEED</sequence>
<evidence type="ECO:0000313" key="4">
    <source>
        <dbReference type="Proteomes" id="UP000035904"/>
    </source>
</evidence>
<protein>
    <submittedName>
        <fullName evidence="3">Uncharacterized protein</fullName>
    </submittedName>
</protein>
<evidence type="ECO:0000313" key="3">
    <source>
        <dbReference type="EMBL" id="KLV14088.1"/>
    </source>
</evidence>
<organism evidence="3 4">
    <name type="scientific">Bacillus anthracis</name>
    <name type="common">anthrax bacterium</name>
    <dbReference type="NCBI Taxonomy" id="1392"/>
    <lineage>
        <taxon>Bacteria</taxon>
        <taxon>Bacillati</taxon>
        <taxon>Bacillota</taxon>
        <taxon>Bacilli</taxon>
        <taxon>Bacillales</taxon>
        <taxon>Bacillaceae</taxon>
        <taxon>Bacillus</taxon>
        <taxon>Bacillus cereus group</taxon>
    </lineage>
</organism>
<reference evidence="3 4" key="1">
    <citation type="submission" date="2015-05" db="EMBL/GenBank/DDBJ databases">
        <title>Whole genome sequence and identification of bacterial endophytes from Costus igneus.</title>
        <authorList>
            <person name="Lee Y.P."/>
            <person name="Gan H.M."/>
            <person name="Eng W."/>
            <person name="Wheatley M.S."/>
            <person name="Caraballo A."/>
            <person name="Polter S."/>
            <person name="Savka M.A."/>
            <person name="Hudson A.O."/>
        </authorList>
    </citation>
    <scope>NUCLEOTIDE SEQUENCE [LARGE SCALE GENOMIC DNA]</scope>
    <source>
        <strain evidence="3 4">RIT375</strain>
    </source>
</reference>
<dbReference type="RefSeq" id="WP_047957210.1">
    <property type="nucleotide sequence ID" value="NZ_LDPG01000039.1"/>
</dbReference>
<gene>
    <name evidence="3" type="ORF">ABW01_28925</name>
</gene>